<evidence type="ECO:0000313" key="2">
    <source>
        <dbReference type="Proteomes" id="UP001392318"/>
    </source>
</evidence>
<proteinExistence type="predicted"/>
<dbReference type="EMBL" id="JAYMRU010000070">
    <property type="protein sequence ID" value="MEM5406289.1"/>
    <property type="molecule type" value="Genomic_DNA"/>
</dbReference>
<protein>
    <submittedName>
        <fullName evidence="1">DUF4942 domain-containing protein</fullName>
    </submittedName>
</protein>
<reference evidence="1" key="1">
    <citation type="submission" date="2024-01" db="EMBL/GenBank/DDBJ databases">
        <title>The diversity of rhizobia nodulating Mimosa spp. in eleven states of Brazil covering several biomes is determined by host plant, location, and edaphic factors.</title>
        <authorList>
            <person name="Rouws L."/>
            <person name="Barauna A."/>
            <person name="Beukes C."/>
            <person name="De Faria S.M."/>
            <person name="Gross E."/>
            <person name="Dos Reis Junior F.B."/>
            <person name="Simon M."/>
            <person name="Maluk M."/>
            <person name="Odee D.W."/>
            <person name="Kenicer G."/>
            <person name="Young J.P.W."/>
            <person name="Reis V.M."/>
            <person name="Zilli J."/>
            <person name="James E.K."/>
        </authorList>
    </citation>
    <scope>NUCLEOTIDE SEQUENCE</scope>
    <source>
        <strain evidence="1">JPY452</strain>
    </source>
</reference>
<organism evidence="1 2">
    <name type="scientific">Paraburkholderia unamae</name>
    <dbReference type="NCBI Taxonomy" id="219649"/>
    <lineage>
        <taxon>Bacteria</taxon>
        <taxon>Pseudomonadati</taxon>
        <taxon>Pseudomonadota</taxon>
        <taxon>Betaproteobacteria</taxon>
        <taxon>Burkholderiales</taxon>
        <taxon>Burkholderiaceae</taxon>
        <taxon>Paraburkholderia</taxon>
    </lineage>
</organism>
<accession>A0ACC6RXX2</accession>
<name>A0ACC6RXX2_9BURK</name>
<evidence type="ECO:0000313" key="1">
    <source>
        <dbReference type="EMBL" id="MEM5406289.1"/>
    </source>
</evidence>
<keyword evidence="2" id="KW-1185">Reference proteome</keyword>
<comment type="caution">
    <text evidence="1">The sequence shown here is derived from an EMBL/GenBank/DDBJ whole genome shotgun (WGS) entry which is preliminary data.</text>
</comment>
<dbReference type="Proteomes" id="UP001392318">
    <property type="component" value="Unassembled WGS sequence"/>
</dbReference>
<sequence>MTARIDAAGWGYLMKESGLRTLMDAKAREEWDKGVYEFRTPPLTLPNVTSTFEMLHAGRAELFDRGVIHCFKRLSWDYKTNQPFRFGKRVVLRYLYQAASGNYTQNVVHRSADELDDLVRVFSVLDGKPEPDHRNGMYVHLSEAARKHERTIELEYFSIRWFKNGNGHLTFRRPDLATHYPNALASEVR</sequence>
<gene>
    <name evidence="1" type="ORF">VSR83_41005</name>
</gene>